<dbReference type="Gene3D" id="2.40.160.20">
    <property type="match status" value="1"/>
</dbReference>
<dbReference type="SUPFAM" id="SSF56925">
    <property type="entry name" value="OMPA-like"/>
    <property type="match status" value="1"/>
</dbReference>
<comment type="similarity">
    <text evidence="1">Belongs to the Omp25/RopB family.</text>
</comment>
<dbReference type="EMBL" id="JACHOP010000008">
    <property type="protein sequence ID" value="MBB5757719.1"/>
    <property type="molecule type" value="Genomic_DNA"/>
</dbReference>
<proteinExistence type="inferred from homology"/>
<sequence>MIKALLLGGAAALASTAALAADLPRRAGPPPVFTPVPVFTWTGFYAGLHTGYAFTDNANIRTVGNQAGTALNVTNNFRPASLKSEVDGFSRIGGGFGYNLQFTPGSGFVVGAAFDITWLDLDKNTGFVGAPNPVLVGGVPTALPATPNASVFTQNLDYLGTVNGKIGYAFDRFLVYGTGGLAFGQVNYGASFYGTITQGLPLQFLGGYDKQFETGYNYGGGVEYAIPADSFLSYFAFGKLLGIKSDVTLKAEYIRYDLGSRSVVVPGVLAGNAGLSYTSTFKTEGSLVRAGFNYKFSAY</sequence>
<name>A0A840ZIH0_9HYPH</name>
<dbReference type="PANTHER" id="PTHR34001">
    <property type="entry name" value="BLL7405 PROTEIN"/>
    <property type="match status" value="1"/>
</dbReference>
<keyword evidence="4" id="KW-1185">Reference proteome</keyword>
<dbReference type="InterPro" id="IPR011250">
    <property type="entry name" value="OMP/PagP_B-barrel"/>
</dbReference>
<protein>
    <submittedName>
        <fullName evidence="3">Outer membrane immunogenic protein</fullName>
    </submittedName>
</protein>
<feature type="signal peptide" evidence="2">
    <location>
        <begin position="1"/>
        <end position="20"/>
    </location>
</feature>
<evidence type="ECO:0000313" key="3">
    <source>
        <dbReference type="EMBL" id="MBB5757719.1"/>
    </source>
</evidence>
<keyword evidence="2" id="KW-0732">Signal</keyword>
<gene>
    <name evidence="3" type="ORF">HNR00_002433</name>
</gene>
<dbReference type="PANTHER" id="PTHR34001:SF3">
    <property type="entry name" value="BLL7405 PROTEIN"/>
    <property type="match status" value="1"/>
</dbReference>
<evidence type="ECO:0000313" key="4">
    <source>
        <dbReference type="Proteomes" id="UP000583454"/>
    </source>
</evidence>
<comment type="caution">
    <text evidence="3">The sequence shown here is derived from an EMBL/GenBank/DDBJ whole genome shotgun (WGS) entry which is preliminary data.</text>
</comment>
<evidence type="ECO:0000256" key="1">
    <source>
        <dbReference type="ARBA" id="ARBA00038306"/>
    </source>
</evidence>
<organism evidence="3 4">
    <name type="scientific">Methylorubrum rhodinum</name>
    <dbReference type="NCBI Taxonomy" id="29428"/>
    <lineage>
        <taxon>Bacteria</taxon>
        <taxon>Pseudomonadati</taxon>
        <taxon>Pseudomonadota</taxon>
        <taxon>Alphaproteobacteria</taxon>
        <taxon>Hyphomicrobiales</taxon>
        <taxon>Methylobacteriaceae</taxon>
        <taxon>Methylorubrum</taxon>
    </lineage>
</organism>
<feature type="chain" id="PRO_5032690273" evidence="2">
    <location>
        <begin position="21"/>
        <end position="299"/>
    </location>
</feature>
<dbReference type="RefSeq" id="WP_183569489.1">
    <property type="nucleotide sequence ID" value="NZ_JACHOP010000008.1"/>
</dbReference>
<accession>A0A840ZIH0</accession>
<dbReference type="InterPro" id="IPR051692">
    <property type="entry name" value="OMP-like"/>
</dbReference>
<reference evidence="3 4" key="1">
    <citation type="submission" date="2020-08" db="EMBL/GenBank/DDBJ databases">
        <title>Genomic Encyclopedia of Type Strains, Phase IV (KMG-IV): sequencing the most valuable type-strain genomes for metagenomic binning, comparative biology and taxonomic classification.</title>
        <authorList>
            <person name="Goeker M."/>
        </authorList>
    </citation>
    <scope>NUCLEOTIDE SEQUENCE [LARGE SCALE GENOMIC DNA]</scope>
    <source>
        <strain evidence="3 4">DSM 2163</strain>
    </source>
</reference>
<dbReference type="AlphaFoldDB" id="A0A840ZIH0"/>
<evidence type="ECO:0000256" key="2">
    <source>
        <dbReference type="SAM" id="SignalP"/>
    </source>
</evidence>
<dbReference type="Proteomes" id="UP000583454">
    <property type="component" value="Unassembled WGS sequence"/>
</dbReference>